<protein>
    <submittedName>
        <fullName evidence="2">Uncharacterized protein</fullName>
    </submittedName>
</protein>
<proteinExistence type="predicted"/>
<dbReference type="AlphaFoldDB" id="R0KB33"/>
<evidence type="ECO:0000256" key="1">
    <source>
        <dbReference type="SAM" id="MobiDB-lite"/>
    </source>
</evidence>
<organism evidence="2 3">
    <name type="scientific">Anas platyrhynchos</name>
    <name type="common">Mallard</name>
    <name type="synonym">Anas boschas</name>
    <dbReference type="NCBI Taxonomy" id="8839"/>
    <lineage>
        <taxon>Eukaryota</taxon>
        <taxon>Metazoa</taxon>
        <taxon>Chordata</taxon>
        <taxon>Craniata</taxon>
        <taxon>Vertebrata</taxon>
        <taxon>Euteleostomi</taxon>
        <taxon>Archelosauria</taxon>
        <taxon>Archosauria</taxon>
        <taxon>Dinosauria</taxon>
        <taxon>Saurischia</taxon>
        <taxon>Theropoda</taxon>
        <taxon>Coelurosauria</taxon>
        <taxon>Aves</taxon>
        <taxon>Neognathae</taxon>
        <taxon>Galloanserae</taxon>
        <taxon>Anseriformes</taxon>
        <taxon>Anatidae</taxon>
        <taxon>Anatinae</taxon>
        <taxon>Anas</taxon>
    </lineage>
</organism>
<reference evidence="3" key="1">
    <citation type="journal article" date="2013" name="Nat. Genet.">
        <title>The duck genome and transcriptome provide insight into an avian influenza virus reservoir species.</title>
        <authorList>
            <person name="Huang Y."/>
            <person name="Li Y."/>
            <person name="Burt D.W."/>
            <person name="Chen H."/>
            <person name="Zhang Y."/>
            <person name="Qian W."/>
            <person name="Kim H."/>
            <person name="Gan S."/>
            <person name="Zhao Y."/>
            <person name="Li J."/>
            <person name="Yi K."/>
            <person name="Feng H."/>
            <person name="Zhu P."/>
            <person name="Li B."/>
            <person name="Liu Q."/>
            <person name="Fairley S."/>
            <person name="Magor K.E."/>
            <person name="Du Z."/>
            <person name="Hu X."/>
            <person name="Goodman L."/>
            <person name="Tafer H."/>
            <person name="Vignal A."/>
            <person name="Lee T."/>
            <person name="Kim K.W."/>
            <person name="Sheng Z."/>
            <person name="An Y."/>
            <person name="Searle S."/>
            <person name="Herrero J."/>
            <person name="Groenen M.A."/>
            <person name="Crooijmans R.P."/>
            <person name="Faraut T."/>
            <person name="Cai Q."/>
            <person name="Webster R.G."/>
            <person name="Aldridge J.R."/>
            <person name="Warren W.C."/>
            <person name="Bartschat S."/>
            <person name="Kehr S."/>
            <person name="Marz M."/>
            <person name="Stadler P.F."/>
            <person name="Smith J."/>
            <person name="Kraus R.H."/>
            <person name="Zhao Y."/>
            <person name="Ren L."/>
            <person name="Fei J."/>
            <person name="Morisson M."/>
            <person name="Kaiser P."/>
            <person name="Griffin D.K."/>
            <person name="Rao M."/>
            <person name="Pitel F."/>
            <person name="Wang J."/>
            <person name="Li N."/>
        </authorList>
    </citation>
    <scope>NUCLEOTIDE SEQUENCE [LARGE SCALE GENOMIC DNA]</scope>
</reference>
<accession>R0KB33</accession>
<evidence type="ECO:0000313" key="3">
    <source>
        <dbReference type="Proteomes" id="UP000296049"/>
    </source>
</evidence>
<feature type="region of interest" description="Disordered" evidence="1">
    <location>
        <begin position="1"/>
        <end position="29"/>
    </location>
</feature>
<evidence type="ECO:0000313" key="2">
    <source>
        <dbReference type="EMBL" id="EOB07561.1"/>
    </source>
</evidence>
<keyword evidence="3" id="KW-1185">Reference proteome</keyword>
<feature type="region of interest" description="Disordered" evidence="1">
    <location>
        <begin position="95"/>
        <end position="117"/>
    </location>
</feature>
<sequence length="314" mass="34234">MQGPHPGSITGVVGTSTDPTSPARAVPAPGAELSTVTNIGTSELWAADERPLGCCGAPRSCCSRRCRCLWAAKERALALWWGWLPAWDFRKSVQVPKPPGGTRSHVQHRRGQQEEDAGPRLRMLSACFHSISKQGKEPQGPILRLPVLPPLCESAQLPTLRALLSLRAQMFMHALPGSVSSAVLYSLRSADVISDYSTALRSENISVRALNKHPPYLQAVLEQYSEHVCVCVLRCTNAVGSFQPQLQSLQLQGPALPRALLSTKGTQLPSAPVHVCVCLACAHLCWHTLLRLMDVMLQRAVRDSVPLLWALTLR</sequence>
<dbReference type="EMBL" id="KB742522">
    <property type="protein sequence ID" value="EOB07561.1"/>
    <property type="molecule type" value="Genomic_DNA"/>
</dbReference>
<dbReference type="Proteomes" id="UP000296049">
    <property type="component" value="Unassembled WGS sequence"/>
</dbReference>
<name>R0KB33_ANAPL</name>
<gene>
    <name evidence="2" type="ORF">Anapl_01940</name>
</gene>